<protein>
    <submittedName>
        <fullName evidence="1">Uncharacterized protein</fullName>
    </submittedName>
</protein>
<name>A0A800MW99_CYTFI</name>
<evidence type="ECO:0000313" key="1">
    <source>
        <dbReference type="EMBL" id="KAF0823455.1"/>
    </source>
</evidence>
<gene>
    <name evidence="1" type="ORF">KIS1582_2720</name>
</gene>
<dbReference type="EMBL" id="VDEM01000030">
    <property type="protein sequence ID" value="KAF0823455.1"/>
    <property type="molecule type" value="Genomic_DNA"/>
</dbReference>
<reference evidence="1 2" key="1">
    <citation type="journal article" date="2020" name="G3 (Bethesda)">
        <title>Whole Genome Sequencing and Comparative Genomics of Two Nematicidal Bacillus Strains Reveals a Wide Range of Possible Virulence Factors.</title>
        <authorList>
            <person name="Susic N."/>
            <person name="Janezic S."/>
            <person name="Rupnik M."/>
            <person name="Geric Stare B."/>
        </authorList>
    </citation>
    <scope>NUCLEOTIDE SEQUENCE [LARGE SCALE GENOMIC DNA]</scope>
    <source>
        <strain evidence="1 2">I-1582</strain>
    </source>
</reference>
<evidence type="ECO:0000313" key="2">
    <source>
        <dbReference type="Proteomes" id="UP000465778"/>
    </source>
</evidence>
<dbReference type="AlphaFoldDB" id="A0A800MW99"/>
<accession>A0A800MW99</accession>
<organism evidence="1 2">
    <name type="scientific">Cytobacillus firmus</name>
    <name type="common">Bacillus firmus</name>
    <dbReference type="NCBI Taxonomy" id="1399"/>
    <lineage>
        <taxon>Bacteria</taxon>
        <taxon>Bacillati</taxon>
        <taxon>Bacillota</taxon>
        <taxon>Bacilli</taxon>
        <taxon>Bacillales</taxon>
        <taxon>Bacillaceae</taxon>
        <taxon>Cytobacillus</taxon>
    </lineage>
</organism>
<sequence length="51" mass="5590">MPVSLVLLIEVALGARGGVLTFRGFFRGFVSDVSIKTELKNPPPIKNQRGY</sequence>
<dbReference type="Proteomes" id="UP000465778">
    <property type="component" value="Unassembled WGS sequence"/>
</dbReference>
<proteinExistence type="predicted"/>
<comment type="caution">
    <text evidence="1">The sequence shown here is derived from an EMBL/GenBank/DDBJ whole genome shotgun (WGS) entry which is preliminary data.</text>
</comment>